<evidence type="ECO:0000313" key="1">
    <source>
        <dbReference type="EMBL" id="KAJ8719311.1"/>
    </source>
</evidence>
<evidence type="ECO:0000313" key="2">
    <source>
        <dbReference type="Proteomes" id="UP001231649"/>
    </source>
</evidence>
<organism evidence="1 2">
    <name type="scientific">Mythimna loreyi</name>
    <dbReference type="NCBI Taxonomy" id="667449"/>
    <lineage>
        <taxon>Eukaryota</taxon>
        <taxon>Metazoa</taxon>
        <taxon>Ecdysozoa</taxon>
        <taxon>Arthropoda</taxon>
        <taxon>Hexapoda</taxon>
        <taxon>Insecta</taxon>
        <taxon>Pterygota</taxon>
        <taxon>Neoptera</taxon>
        <taxon>Endopterygota</taxon>
        <taxon>Lepidoptera</taxon>
        <taxon>Glossata</taxon>
        <taxon>Ditrysia</taxon>
        <taxon>Noctuoidea</taxon>
        <taxon>Noctuidae</taxon>
        <taxon>Noctuinae</taxon>
        <taxon>Hadenini</taxon>
        <taxon>Mythimna</taxon>
    </lineage>
</organism>
<sequence length="114" mass="13133">MAEKNGGSLLNNNPRLRRVVQTSQNADDSYRRQRERNNFVTKQSKDRQKLKVTSGSQSDVFREEEGCSTSCTVCRRLWSLSTDSRQFIDNMCICNLKNDNVSCTCVNSCFYIDM</sequence>
<dbReference type="EMBL" id="CM056779">
    <property type="protein sequence ID" value="KAJ8719311.1"/>
    <property type="molecule type" value="Genomic_DNA"/>
</dbReference>
<dbReference type="Proteomes" id="UP001231649">
    <property type="component" value="Chromosome 3"/>
</dbReference>
<accession>A0ACC2QJM3</accession>
<gene>
    <name evidence="1" type="ORF">PYW08_011486</name>
</gene>
<reference evidence="1" key="1">
    <citation type="submission" date="2023-03" db="EMBL/GenBank/DDBJ databases">
        <title>Chromosome-level genomes of two armyworms, Mythimna separata and Mythimna loreyi, provide insights into the biosynthesis and reception of sex pheromones.</title>
        <authorList>
            <person name="Zhao H."/>
        </authorList>
    </citation>
    <scope>NUCLEOTIDE SEQUENCE</scope>
    <source>
        <strain evidence="1">BeijingLab</strain>
    </source>
</reference>
<protein>
    <submittedName>
        <fullName evidence="1">Uncharacterized protein</fullName>
    </submittedName>
</protein>
<keyword evidence="2" id="KW-1185">Reference proteome</keyword>
<comment type="caution">
    <text evidence="1">The sequence shown here is derived from an EMBL/GenBank/DDBJ whole genome shotgun (WGS) entry which is preliminary data.</text>
</comment>
<proteinExistence type="predicted"/>
<name>A0ACC2QJM3_9NEOP</name>